<evidence type="ECO:0000256" key="3">
    <source>
        <dbReference type="SAM" id="MobiDB-lite"/>
    </source>
</evidence>
<dbReference type="PANTHER" id="PTHR44196:SF1">
    <property type="entry name" value="DEHYDROGENASE_REDUCTASE SDR FAMILY MEMBER 7B"/>
    <property type="match status" value="1"/>
</dbReference>
<sequence>MQTTQLACGSTFRRARPVNEAQSSSAIGPTLRAYRSDLPGHRSPTPPPTLGRVRPLSPFPVEMPFQVQQPAPDTATSSSFKATGRTVVITGGSQGVGRATALLFARKGWNVVVAARDPAKLQYVADDCAAAAGRQGASLAGVAAPLAFITNT</sequence>
<dbReference type="Gene3D" id="3.40.50.720">
    <property type="entry name" value="NAD(P)-binding Rossmann-like Domain"/>
    <property type="match status" value="1"/>
</dbReference>
<evidence type="ECO:0000256" key="1">
    <source>
        <dbReference type="ARBA" id="ARBA00006484"/>
    </source>
</evidence>
<dbReference type="EMBL" id="BLLF01006588">
    <property type="protein sequence ID" value="GFH32386.1"/>
    <property type="molecule type" value="Genomic_DNA"/>
</dbReference>
<feature type="region of interest" description="Disordered" evidence="3">
    <location>
        <begin position="1"/>
        <end position="57"/>
    </location>
</feature>
<accession>A0A6A0AI24</accession>
<keyword evidence="2" id="KW-0560">Oxidoreductase</keyword>
<dbReference type="InterPro" id="IPR002347">
    <property type="entry name" value="SDR_fam"/>
</dbReference>
<dbReference type="InterPro" id="IPR036291">
    <property type="entry name" value="NAD(P)-bd_dom_sf"/>
</dbReference>
<protein>
    <submittedName>
        <fullName evidence="4">Uncharacterized protein</fullName>
    </submittedName>
</protein>
<dbReference type="PANTHER" id="PTHR44196">
    <property type="entry name" value="DEHYDROGENASE/REDUCTASE SDR FAMILY MEMBER 7B"/>
    <property type="match status" value="1"/>
</dbReference>
<dbReference type="GO" id="GO:0016020">
    <property type="term" value="C:membrane"/>
    <property type="evidence" value="ECO:0007669"/>
    <property type="project" value="TreeGrafter"/>
</dbReference>
<evidence type="ECO:0000313" key="4">
    <source>
        <dbReference type="EMBL" id="GFH32386.1"/>
    </source>
</evidence>
<dbReference type="SUPFAM" id="SSF51735">
    <property type="entry name" value="NAD(P)-binding Rossmann-fold domains"/>
    <property type="match status" value="1"/>
</dbReference>
<dbReference type="AlphaFoldDB" id="A0A6A0AI24"/>
<keyword evidence="5" id="KW-1185">Reference proteome</keyword>
<dbReference type="GO" id="GO:0016491">
    <property type="term" value="F:oxidoreductase activity"/>
    <property type="evidence" value="ECO:0007669"/>
    <property type="project" value="UniProtKB-KW"/>
</dbReference>
<organism evidence="4 5">
    <name type="scientific">Haematococcus lacustris</name>
    <name type="common">Green alga</name>
    <name type="synonym">Haematococcus pluvialis</name>
    <dbReference type="NCBI Taxonomy" id="44745"/>
    <lineage>
        <taxon>Eukaryota</taxon>
        <taxon>Viridiplantae</taxon>
        <taxon>Chlorophyta</taxon>
        <taxon>core chlorophytes</taxon>
        <taxon>Chlorophyceae</taxon>
        <taxon>CS clade</taxon>
        <taxon>Chlamydomonadales</taxon>
        <taxon>Haematococcaceae</taxon>
        <taxon>Haematococcus</taxon>
    </lineage>
</organism>
<evidence type="ECO:0000256" key="2">
    <source>
        <dbReference type="ARBA" id="ARBA00023002"/>
    </source>
</evidence>
<name>A0A6A0AI24_HAELA</name>
<gene>
    <name evidence="4" type="ORF">HaLaN_31597</name>
</gene>
<reference evidence="4 5" key="1">
    <citation type="submission" date="2020-02" db="EMBL/GenBank/DDBJ databases">
        <title>Draft genome sequence of Haematococcus lacustris strain NIES-144.</title>
        <authorList>
            <person name="Morimoto D."/>
            <person name="Nakagawa S."/>
            <person name="Yoshida T."/>
            <person name="Sawayama S."/>
        </authorList>
    </citation>
    <scope>NUCLEOTIDE SEQUENCE [LARGE SCALE GENOMIC DNA]</scope>
    <source>
        <strain evidence="4 5">NIES-144</strain>
    </source>
</reference>
<evidence type="ECO:0000313" key="5">
    <source>
        <dbReference type="Proteomes" id="UP000485058"/>
    </source>
</evidence>
<dbReference type="Proteomes" id="UP000485058">
    <property type="component" value="Unassembled WGS sequence"/>
</dbReference>
<comment type="caution">
    <text evidence="4">The sequence shown here is derived from an EMBL/GenBank/DDBJ whole genome shotgun (WGS) entry which is preliminary data.</text>
</comment>
<proteinExistence type="inferred from homology"/>
<dbReference type="Pfam" id="PF00106">
    <property type="entry name" value="adh_short"/>
    <property type="match status" value="1"/>
</dbReference>
<comment type="similarity">
    <text evidence="1">Belongs to the short-chain dehydrogenases/reductases (SDR) family.</text>
</comment>